<protein>
    <submittedName>
        <fullName evidence="2">Uncharacterized protein</fullName>
    </submittedName>
</protein>
<name>A0ABN8ITF7_9NEOP</name>
<organism evidence="2 3">
    <name type="scientific">Iphiclides podalirius</name>
    <name type="common">scarce swallowtail</name>
    <dbReference type="NCBI Taxonomy" id="110791"/>
    <lineage>
        <taxon>Eukaryota</taxon>
        <taxon>Metazoa</taxon>
        <taxon>Ecdysozoa</taxon>
        <taxon>Arthropoda</taxon>
        <taxon>Hexapoda</taxon>
        <taxon>Insecta</taxon>
        <taxon>Pterygota</taxon>
        <taxon>Neoptera</taxon>
        <taxon>Endopterygota</taxon>
        <taxon>Lepidoptera</taxon>
        <taxon>Glossata</taxon>
        <taxon>Ditrysia</taxon>
        <taxon>Papilionoidea</taxon>
        <taxon>Papilionidae</taxon>
        <taxon>Papilioninae</taxon>
        <taxon>Iphiclides</taxon>
    </lineage>
</organism>
<evidence type="ECO:0000313" key="3">
    <source>
        <dbReference type="Proteomes" id="UP000837857"/>
    </source>
</evidence>
<evidence type="ECO:0000256" key="1">
    <source>
        <dbReference type="SAM" id="MobiDB-lite"/>
    </source>
</evidence>
<feature type="non-terminal residue" evidence="2">
    <location>
        <position position="1"/>
    </location>
</feature>
<evidence type="ECO:0000313" key="2">
    <source>
        <dbReference type="EMBL" id="CAH2066796.1"/>
    </source>
</evidence>
<dbReference type="EMBL" id="OW152816">
    <property type="protein sequence ID" value="CAH2066796.1"/>
    <property type="molecule type" value="Genomic_DNA"/>
</dbReference>
<feature type="region of interest" description="Disordered" evidence="1">
    <location>
        <begin position="42"/>
        <end position="69"/>
    </location>
</feature>
<accession>A0ABN8ITF7</accession>
<sequence length="69" mass="7405">MFPVYAVTPARTGPQEARQKAAIQTISAAAMQGLARVVKGARDKQMANTEMYSRTPAPGLSPMQNKTPD</sequence>
<proteinExistence type="predicted"/>
<dbReference type="Proteomes" id="UP000837857">
    <property type="component" value="Chromosome 4"/>
</dbReference>
<keyword evidence="3" id="KW-1185">Reference proteome</keyword>
<reference evidence="2" key="1">
    <citation type="submission" date="2022-03" db="EMBL/GenBank/DDBJ databases">
        <authorList>
            <person name="Martin H S."/>
        </authorList>
    </citation>
    <scope>NUCLEOTIDE SEQUENCE</scope>
</reference>
<gene>
    <name evidence="2" type="ORF">IPOD504_LOCUS13586</name>
</gene>